<organism evidence="2 3">
    <name type="scientific">Pseudolactococcus raffinolactis</name>
    <dbReference type="NCBI Taxonomy" id="1366"/>
    <lineage>
        <taxon>Bacteria</taxon>
        <taxon>Bacillati</taxon>
        <taxon>Bacillota</taxon>
        <taxon>Bacilli</taxon>
        <taxon>Lactobacillales</taxon>
        <taxon>Streptococcaceae</taxon>
        <taxon>Pseudolactococcus</taxon>
    </lineage>
</organism>
<evidence type="ECO:0000259" key="1">
    <source>
        <dbReference type="Pfam" id="PF16774"/>
    </source>
</evidence>
<dbReference type="EMBL" id="CP047628">
    <property type="protein sequence ID" value="QIW57902.1"/>
    <property type="molecule type" value="Genomic_DNA"/>
</dbReference>
<dbReference type="AlphaFoldDB" id="A0AAE6YKA9"/>
<dbReference type="RefSeq" id="WP_167841113.1">
    <property type="nucleotide sequence ID" value="NZ_CP047628.1"/>
</dbReference>
<dbReference type="InterPro" id="IPR031899">
    <property type="entry name" value="Dit_N"/>
</dbReference>
<dbReference type="Pfam" id="PF16774">
    <property type="entry name" value="Dit_N"/>
    <property type="match status" value="1"/>
</dbReference>
<keyword evidence="3" id="KW-1185">Reference proteome</keyword>
<gene>
    <name evidence="2" type="ORF">GU334_02735</name>
</gene>
<feature type="domain" description="Distal tail protein N-terminal" evidence="1">
    <location>
        <begin position="2"/>
        <end position="126"/>
    </location>
</feature>
<accession>A0AAE6YKA9</accession>
<evidence type="ECO:0000313" key="3">
    <source>
        <dbReference type="Proteomes" id="UP000501558"/>
    </source>
</evidence>
<reference evidence="2 3" key="1">
    <citation type="submission" date="2019-12" db="EMBL/GenBank/DDBJ databases">
        <title>Whole genome sequences of Lactococcus raffinolactis strains isolated from sewage.</title>
        <authorList>
            <person name="Ybazeta G."/>
            <person name="Ross M."/>
            <person name="Brabant-Kirwan D."/>
            <person name="Saleh M."/>
            <person name="Dillon J.A."/>
            <person name="Splinter K."/>
            <person name="Nokhbeh R."/>
        </authorList>
    </citation>
    <scope>NUCLEOTIDE SEQUENCE [LARGE SCALE GENOMIC DNA]</scope>
    <source>
        <strain evidence="2 3">Lr_19_14</strain>
    </source>
</reference>
<evidence type="ECO:0000313" key="2">
    <source>
        <dbReference type="EMBL" id="QIW57902.1"/>
    </source>
</evidence>
<proteinExistence type="predicted"/>
<dbReference type="Gene3D" id="2.60.120.260">
    <property type="entry name" value="Galactose-binding domain-like"/>
    <property type="match status" value="2"/>
</dbReference>
<protein>
    <recommendedName>
        <fullName evidence="1">Distal tail protein N-terminal domain-containing protein</fullName>
    </recommendedName>
</protein>
<name>A0AAE6YKA9_9LACT</name>
<dbReference type="Proteomes" id="UP000501558">
    <property type="component" value="Chromosome"/>
</dbReference>
<sequence length="650" mass="73436">MIRKISMLNGNRDLLDFSDREKFLLYDVSGLGVEFDNKVDIFNASVLMNSQNLKLGQLKAKLLVGQNSVNGYEIFSEMFRFLNSPPYTVIYETDTGIFYRDCVLNKLTKSDMKKGRIFIEDVVFDFLTPFYKEISETYKPNSDTEGDGKIYAGTNKPRNLIANPNFLNNMESWDNMSDPDGTYQLQAPTSDKPNSNILKLTSSNNKLSSFMNAWGLKVRKGDRLSFRVDIKTENNPDYDKPVIRVGYGTGEKNYKYSDFGITSSSSGFKTATISFVVPQDGVFQLYLINQNWSTLGSMSTYFREPMLIRGDVSDMPVEQYDNSYPNLNLLTDSKDFKNKNIAEPLATTSITSPDSTIVKDGNDTYLHFLRPEFKSQDWFRAYMIRGSSISPNFPNVDVKSNTHYTFSVWLKGTGTHQIIAYNNWTSPNPTTLTVTLTDNWTKYVLTVNTATTIPTQGAQFFIRSGTVGSEINLKYPKVEEGSTATPWMPSDSEVKPTDYPSYMPGFYEGKQVYDSYVYSYVYESDYNGKSGVFQIENNSVYIGSAKGSPVEITVHGPCTNPYWEILDGSKVIQSDGYNIDVPDGYKLVVSSVVQKQRVKLIAPDGTISDVYQQQDLSKSNFVTIPEGRVTLAFHNVGDVSFNYREEYITV</sequence>